<dbReference type="Gene3D" id="3.30.160.250">
    <property type="match status" value="1"/>
</dbReference>
<keyword evidence="2" id="KW-1185">Reference proteome</keyword>
<evidence type="ECO:0008006" key="3">
    <source>
        <dbReference type="Google" id="ProtNLM"/>
    </source>
</evidence>
<evidence type="ECO:0000313" key="1">
    <source>
        <dbReference type="EMBL" id="MEG3437527.1"/>
    </source>
</evidence>
<proteinExistence type="predicted"/>
<dbReference type="SUPFAM" id="SSF143100">
    <property type="entry name" value="TTHA1013/TTHA0281-like"/>
    <property type="match status" value="1"/>
</dbReference>
<organism evidence="1 2">
    <name type="scientific">Pannus brasiliensis CCIBt3594</name>
    <dbReference type="NCBI Taxonomy" id="1427578"/>
    <lineage>
        <taxon>Bacteria</taxon>
        <taxon>Bacillati</taxon>
        <taxon>Cyanobacteriota</taxon>
        <taxon>Cyanophyceae</taxon>
        <taxon>Oscillatoriophycideae</taxon>
        <taxon>Chroococcales</taxon>
        <taxon>Microcystaceae</taxon>
        <taxon>Pannus</taxon>
    </lineage>
</organism>
<dbReference type="RefSeq" id="WP_332865005.1">
    <property type="nucleotide sequence ID" value="NZ_JBAFSM010000016.1"/>
</dbReference>
<dbReference type="Proteomes" id="UP001328733">
    <property type="component" value="Unassembled WGS sequence"/>
</dbReference>
<sequence length="94" mass="10315">MLTYKAMYKFLEEGVHGEVLDFPGTISFAENLDKARRSLANALVEMSETNLLMGESLPIPNPSLSDPEADLEEPIHLILTAASRVSIVPDREAS</sequence>
<name>A0AAW9QU32_9CHRO</name>
<comment type="caution">
    <text evidence="1">The sequence shown here is derived from an EMBL/GenBank/DDBJ whole genome shotgun (WGS) entry which is preliminary data.</text>
</comment>
<reference evidence="1 2" key="1">
    <citation type="submission" date="2024-01" db="EMBL/GenBank/DDBJ databases">
        <title>Genomic insights into the taxonomy and metabolism of the cyanobacterium Pannus brasiliensis CCIBt3594.</title>
        <authorList>
            <person name="Machado M."/>
            <person name="Botero N.B."/>
            <person name="Andreote A.P.D."/>
            <person name="Feitosa A.M.T."/>
            <person name="Popin R."/>
            <person name="Sivonen K."/>
            <person name="Fiore M.F."/>
        </authorList>
    </citation>
    <scope>NUCLEOTIDE SEQUENCE [LARGE SCALE GENOMIC DNA]</scope>
    <source>
        <strain evidence="1 2">CCIBt3594</strain>
    </source>
</reference>
<accession>A0AAW9QU32</accession>
<gene>
    <name evidence="1" type="ORF">V0288_10390</name>
</gene>
<dbReference type="AlphaFoldDB" id="A0AAW9QU32"/>
<evidence type="ECO:0000313" key="2">
    <source>
        <dbReference type="Proteomes" id="UP001328733"/>
    </source>
</evidence>
<dbReference type="InterPro" id="IPR035069">
    <property type="entry name" value="TTHA1013/TTHA0281-like"/>
</dbReference>
<protein>
    <recommendedName>
        <fullName evidence="3">HicB-like antitoxin of toxin-antitoxin system domain-containing protein</fullName>
    </recommendedName>
</protein>
<dbReference type="EMBL" id="JBAFSM010000016">
    <property type="protein sequence ID" value="MEG3437527.1"/>
    <property type="molecule type" value="Genomic_DNA"/>
</dbReference>